<evidence type="ECO:0000313" key="4">
    <source>
        <dbReference type="Proteomes" id="UP000502035"/>
    </source>
</evidence>
<gene>
    <name evidence="3" type="ORF">G7071_00745</name>
</gene>
<dbReference type="AlphaFoldDB" id="A0A6G7YBI1"/>
<dbReference type="Gene3D" id="1.10.30.50">
    <property type="match status" value="1"/>
</dbReference>
<organism evidence="3 4">
    <name type="scientific">Nocardioides piscis</name>
    <dbReference type="NCBI Taxonomy" id="2714938"/>
    <lineage>
        <taxon>Bacteria</taxon>
        <taxon>Bacillati</taxon>
        <taxon>Actinomycetota</taxon>
        <taxon>Actinomycetes</taxon>
        <taxon>Propionibacteriales</taxon>
        <taxon>Nocardioidaceae</taxon>
        <taxon>Nocardioides</taxon>
    </lineage>
</organism>
<keyword evidence="4" id="KW-1185">Reference proteome</keyword>
<name>A0A6G7YBI1_9ACTN</name>
<dbReference type="KEGG" id="npi:G7071_00745"/>
<dbReference type="Pfam" id="PF02720">
    <property type="entry name" value="DUF222"/>
    <property type="match status" value="1"/>
</dbReference>
<dbReference type="InterPro" id="IPR003870">
    <property type="entry name" value="DUF222"/>
</dbReference>
<dbReference type="SMART" id="SM00507">
    <property type="entry name" value="HNHc"/>
    <property type="match status" value="1"/>
</dbReference>
<evidence type="ECO:0000313" key="3">
    <source>
        <dbReference type="EMBL" id="QIK74182.1"/>
    </source>
</evidence>
<feature type="region of interest" description="Disordered" evidence="1">
    <location>
        <begin position="41"/>
        <end position="101"/>
    </location>
</feature>
<evidence type="ECO:0000256" key="1">
    <source>
        <dbReference type="SAM" id="MobiDB-lite"/>
    </source>
</evidence>
<accession>A0A6G7YBI1</accession>
<dbReference type="Proteomes" id="UP000502035">
    <property type="component" value="Chromosome"/>
</dbReference>
<dbReference type="RefSeq" id="WP_166313770.1">
    <property type="nucleotide sequence ID" value="NZ_CP049866.1"/>
</dbReference>
<sequence length="434" mass="47887">MKKSNRRSLVFIICLESSHGNDPRQSPRAYAAGRRREHFRGLRQGRHVQPDVPLHQRQGRSPQPAFRRRLPRPGTDALGAGRLRRRGREAGARSAGDWFAATTRHDHRPSIGLHRLARTLDTDHVHLGAAVRAGRVNLDQARVIASALDDLPDTVTPAVRERAELHLIDLADHWAPTPLRRLARKVLDVIAPEIGEQAEREALEREEHAAAERTRLTLTPQGDGTTRISGRISDAAAARLRTYLEAFASPRRTASESDGQRVPTPRLLGLALTDLLEALPAQVLPAHGGTATTVTVHLDHDQLTAALERAGVATLETGDTITASQARRLACQAKILPAVLGGRSAVLDLGRSRRLHSAAQRKALRIQQHQCQTVGCSVPAAWCETHHPRAWSDGGTTDLDNAALLCCHHHHRAHDTRYLTQHMPNGDYRFVRRT</sequence>
<dbReference type="InterPro" id="IPR003615">
    <property type="entry name" value="HNH_nuc"/>
</dbReference>
<proteinExistence type="predicted"/>
<evidence type="ECO:0000259" key="2">
    <source>
        <dbReference type="SMART" id="SM00507"/>
    </source>
</evidence>
<dbReference type="CDD" id="cd00085">
    <property type="entry name" value="HNHc"/>
    <property type="match status" value="1"/>
</dbReference>
<protein>
    <submittedName>
        <fullName evidence="3">DUF222 domain-containing protein</fullName>
    </submittedName>
</protein>
<feature type="domain" description="HNH nuclease" evidence="2">
    <location>
        <begin position="359"/>
        <end position="411"/>
    </location>
</feature>
<dbReference type="EMBL" id="CP049866">
    <property type="protein sequence ID" value="QIK74182.1"/>
    <property type="molecule type" value="Genomic_DNA"/>
</dbReference>
<reference evidence="3 4" key="1">
    <citation type="submission" date="2020-03" db="EMBL/GenBank/DDBJ databases">
        <title>Nocardioides sp. nov., isolated from fish.</title>
        <authorList>
            <person name="Hyun D.-W."/>
            <person name="Bae J.-W."/>
        </authorList>
    </citation>
    <scope>NUCLEOTIDE SEQUENCE [LARGE SCALE GENOMIC DNA]</scope>
    <source>
        <strain evidence="3 4">HDW12A</strain>
    </source>
</reference>